<dbReference type="HOGENOM" id="CLU_2224360_0_0_1"/>
<evidence type="ECO:0000313" key="3">
    <source>
        <dbReference type="Proteomes" id="UP000011064"/>
    </source>
</evidence>
<dbReference type="VEuPathDB" id="FungiDB:GMDG_08757"/>
<organism evidence="2 3">
    <name type="scientific">Pseudogymnoascus destructans (strain ATCC MYA-4855 / 20631-21)</name>
    <name type="common">Bat white-nose syndrome fungus</name>
    <name type="synonym">Geomyces destructans</name>
    <dbReference type="NCBI Taxonomy" id="658429"/>
    <lineage>
        <taxon>Eukaryota</taxon>
        <taxon>Fungi</taxon>
        <taxon>Dikarya</taxon>
        <taxon>Ascomycota</taxon>
        <taxon>Pezizomycotina</taxon>
        <taxon>Leotiomycetes</taxon>
        <taxon>Thelebolales</taxon>
        <taxon>Thelebolaceae</taxon>
        <taxon>Pseudogymnoascus</taxon>
    </lineage>
</organism>
<dbReference type="AlphaFoldDB" id="L8GBX2"/>
<keyword evidence="3" id="KW-1185">Reference proteome</keyword>
<reference evidence="3" key="1">
    <citation type="submission" date="2010-09" db="EMBL/GenBank/DDBJ databases">
        <title>The genome sequence of Geomyces destructans 20631-21.</title>
        <authorList>
            <consortium name="The Broad Institute Genome Sequencing Platform"/>
            <person name="Cuomo C.A."/>
            <person name="Blehert D.S."/>
            <person name="Lorch J.M."/>
            <person name="Young S.K."/>
            <person name="Zeng Q."/>
            <person name="Gargeya S."/>
            <person name="Fitzgerald M."/>
            <person name="Haas B."/>
            <person name="Abouelleil A."/>
            <person name="Alvarado L."/>
            <person name="Arachchi H.M."/>
            <person name="Berlin A."/>
            <person name="Brown A."/>
            <person name="Chapman S.B."/>
            <person name="Chen Z."/>
            <person name="Dunbar C."/>
            <person name="Freedman E."/>
            <person name="Gearin G."/>
            <person name="Gellesch M."/>
            <person name="Goldberg J."/>
            <person name="Griggs A."/>
            <person name="Gujja S."/>
            <person name="Heiman D."/>
            <person name="Howarth C."/>
            <person name="Larson L."/>
            <person name="Lui A."/>
            <person name="MacDonald P.J.P."/>
            <person name="Montmayeur A."/>
            <person name="Murphy C."/>
            <person name="Neiman D."/>
            <person name="Pearson M."/>
            <person name="Priest M."/>
            <person name="Roberts A."/>
            <person name="Saif S."/>
            <person name="Shea T."/>
            <person name="Shenoy N."/>
            <person name="Sisk P."/>
            <person name="Stolte C."/>
            <person name="Sykes S."/>
            <person name="Wortman J."/>
            <person name="Nusbaum C."/>
            <person name="Birren B."/>
        </authorList>
    </citation>
    <scope>NUCLEOTIDE SEQUENCE [LARGE SCALE GENOMIC DNA]</scope>
    <source>
        <strain evidence="3">ATCC MYA-4855 / 20631-21</strain>
    </source>
</reference>
<dbReference type="Proteomes" id="UP000011064">
    <property type="component" value="Unassembled WGS sequence"/>
</dbReference>
<name>L8GBX2_PSED2</name>
<feature type="compositionally biased region" description="Polar residues" evidence="1">
    <location>
        <begin position="76"/>
        <end position="87"/>
    </location>
</feature>
<sequence length="106" mass="11844">MLSRRIEEARDQKRLAIESRIAELEVQERLKATLEKELRDLLAVPSPESGGDCRKRQGSSGLDAVGTSSHPDRPDNTVSDPVTSLPKSSRKTPRLRDLPTFYGKNM</sequence>
<dbReference type="EMBL" id="GL574146">
    <property type="protein sequence ID" value="ELR10710.1"/>
    <property type="molecule type" value="Genomic_DNA"/>
</dbReference>
<accession>L8GBX2</accession>
<protein>
    <submittedName>
        <fullName evidence="2">Uncharacterized protein</fullName>
    </submittedName>
</protein>
<feature type="region of interest" description="Disordered" evidence="1">
    <location>
        <begin position="42"/>
        <end position="106"/>
    </location>
</feature>
<proteinExistence type="predicted"/>
<evidence type="ECO:0000313" key="2">
    <source>
        <dbReference type="EMBL" id="ELR10710.1"/>
    </source>
</evidence>
<gene>
    <name evidence="2" type="ORF">GMDG_08757</name>
</gene>
<evidence type="ECO:0000256" key="1">
    <source>
        <dbReference type="SAM" id="MobiDB-lite"/>
    </source>
</evidence>
<dbReference type="InParanoid" id="L8GBX2"/>